<feature type="compositionally biased region" description="Basic and acidic residues" evidence="1">
    <location>
        <begin position="879"/>
        <end position="889"/>
    </location>
</feature>
<gene>
    <name evidence="2" type="ORF">TGDOM2_228340</name>
</gene>
<evidence type="ECO:0000256" key="1">
    <source>
        <dbReference type="SAM" id="MobiDB-lite"/>
    </source>
</evidence>
<feature type="region of interest" description="Disordered" evidence="1">
    <location>
        <begin position="1299"/>
        <end position="1319"/>
    </location>
</feature>
<feature type="compositionally biased region" description="Basic and acidic residues" evidence="1">
    <location>
        <begin position="1458"/>
        <end position="1475"/>
    </location>
</feature>
<feature type="compositionally biased region" description="Low complexity" evidence="1">
    <location>
        <begin position="854"/>
        <end position="876"/>
    </location>
</feature>
<feature type="region of interest" description="Disordered" evidence="1">
    <location>
        <begin position="1141"/>
        <end position="1204"/>
    </location>
</feature>
<feature type="compositionally biased region" description="Basic and acidic residues" evidence="1">
    <location>
        <begin position="122"/>
        <end position="139"/>
    </location>
</feature>
<feature type="compositionally biased region" description="Low complexity" evidence="1">
    <location>
        <begin position="710"/>
        <end position="728"/>
    </location>
</feature>
<feature type="region of interest" description="Disordered" evidence="1">
    <location>
        <begin position="286"/>
        <end position="320"/>
    </location>
</feature>
<feature type="region of interest" description="Disordered" evidence="1">
    <location>
        <begin position="854"/>
        <end position="910"/>
    </location>
</feature>
<dbReference type="PANTHER" id="PTHR24216:SF65">
    <property type="entry name" value="PAXILLIN-LIKE PROTEIN 1"/>
    <property type="match status" value="1"/>
</dbReference>
<evidence type="ECO:0000313" key="3">
    <source>
        <dbReference type="Proteomes" id="UP000028837"/>
    </source>
</evidence>
<feature type="compositionally biased region" description="Low complexity" evidence="1">
    <location>
        <begin position="15"/>
        <end position="34"/>
    </location>
</feature>
<feature type="region of interest" description="Disordered" evidence="1">
    <location>
        <begin position="1017"/>
        <end position="1064"/>
    </location>
</feature>
<feature type="compositionally biased region" description="Acidic residues" evidence="1">
    <location>
        <begin position="1846"/>
        <end position="1857"/>
    </location>
</feature>
<feature type="compositionally biased region" description="Basic and acidic residues" evidence="1">
    <location>
        <begin position="1803"/>
        <end position="1845"/>
    </location>
</feature>
<protein>
    <submittedName>
        <fullName evidence="2">Uncharacterized protein</fullName>
    </submittedName>
</protein>
<feature type="compositionally biased region" description="Polar residues" evidence="1">
    <location>
        <begin position="386"/>
        <end position="396"/>
    </location>
</feature>
<feature type="region of interest" description="Disordered" evidence="1">
    <location>
        <begin position="1456"/>
        <end position="1514"/>
    </location>
</feature>
<accession>A0A086KKN0</accession>
<name>A0A086KKN0_TOXGO</name>
<comment type="caution">
    <text evidence="2">The sequence shown here is derived from an EMBL/GenBank/DDBJ whole genome shotgun (WGS) entry which is preliminary data.</text>
</comment>
<sequence length="1907" mass="204298">MEVDRFHCSSSPLQDGAPLSSPPDASSFSASPTSSSCADDAVSLRQLHKQLEIVRASKLAAQLRAGQTLRRGAECMQQLQILFDGDREELSRLRTLCASLAREILGEESVPDADALEDDQREETGEEKTHAARLRGDRASRRRATAAGGGGRLPSGGEAKDGGTRPRSYKERVERRREAEATLQESVRSLQETRRCMQSLLRRQRLLDECQALLCEAKDQDKLRLSSSTDEQHPLAVQAPLQCRDAASAGDAWRRRSAASLFLAAAEKLRDFGDVWREEQAREGAPLAELPSLLQPTKTHPPQEARQPHEGPPVEEPASLSADEAHAVLQEGQLKVLARLRETLICLLDARLAFLVHIERRKLRLLQEISTDATPAESPRLPASASAPQRTEGNSDGQKEAAAVQGSEQPSKSGEAFASKAAGARTETKREGDEEDTVWRRRRGAERAGGDVHKEVEDIWKAFEALGILEQRLGSFSRKVQRELLVPLLQATARHARENEGDAAYGAPVFTLLLDEEPDQTNLTVPSLSSAFFYAPVGACDTDAVDCNRMQTSKTVSGETQPEASTDRSTSRALFLTWSWSTSSSSPSSSSSSSSLSSSSPLSSSSSSSPLCSSCVSGRCLGEGILGRLRCFCEAVESLLGLVASLVLVRREWRSLFLRVAFSRSFLDVLLSQSLPSFGVSSKGCSFLHSPRQSPTHPGSQVDLTHHRPSTAPSSLASSSRHLSSSPSASASAASSSFAASLTRSSSASPAGGVDGTAAAAAGRSGLGRESSSDALVAACVTKVLGCLEEMDSPVGLTAAKGDNTNRNRATRHNAESSLDSISVEEACLAASFLFRLEYRISLFHRDSPASFASASSSPHSCSDPDSLSASPSSLSRPEAQKERGEGRAEYASADPLSPPKPSASSPSAAASSGTLSLAASLREPWAVTQFRSAIASRLECLLLSLRSRELLRARTALLLFSSADAKAAQQLLRDLLPENEGGEEASLPTFVPVSDASEVWGLHSLMPCLQNHFAQAGAPSASPSPSSSTSSPSSSSSSPSSSTSSPSSSSSSPLSSSSSAGGGECDVAARERLLRKYEDQIFSRALAENLSAGLLRLAPFQVTAGTHFVISRVLRTLGAAAQSLQTAGVLSAALHAASMRERRASENSQGALGGLPGAGRPTPHGDISGGSLSNPGSVHEGAKGEGSGRSSGNSEKKELEKERPKCLEARAWEDIGLREATRQRLVEIRDLCSLFLAVRCGGAARAKAVSDPAECAALYVDCEYFHQLLLRLPFAFAVFASSPWARCSFCEGVNRDEEKNEKPQTGLEKQTGHTREEDVLSVSPLTSLNEVFALDLSSSVSSFSPNRAAPGCTLAVPPTSSASSLSSCVGTEVPPTGRPSKEEDSAQNARLAGDLRRNVFAEPRSLSCVLIEAMGSIKQTQETTFVEMLKAEQAVYRQCAARLLAPAEGLLVEQGEEEKRGSKWAREEAKRGDLDAIVAGDETEGDESEEENDNDVNSCVGSRKTSFDEAEQRRWRRAGDNGRGQIGTATNEHFLEKNELNLTQAEAFVSEATQRLKQTAKQWLPFLPRQVYVESVALLSDACLKEFSLALCALLLPASSSLGQASTTRVAPPSAPQERTRFVVALISFILAEVKTVFLLHLDTPQSTAPLASSSSLPCLSFSSPSSPSSTSCTSFGSAAAALQGLDAATETPQTTRIESLVEFVETLEAMKAILTPEDDALLQHWNGFSSPASACSRSATQSPPARPCGNMRATSAECFCRAFEGGESKKQPVRDRRFKRNLAASGRNRDKAHAAAPLGRKRGESGNGKEEAKRKTQRVNELDKIEVKQEWKRNGDRAKRRNAEEDEEQKDEVEDEKTSDKAKEQDKIGDERRKKGEKEEHEQEGEEPASDGDNQHAEVHCAATE</sequence>
<feature type="region of interest" description="Disordered" evidence="1">
    <location>
        <begin position="1366"/>
        <end position="1389"/>
    </location>
</feature>
<feature type="region of interest" description="Disordered" evidence="1">
    <location>
        <begin position="1772"/>
        <end position="1907"/>
    </location>
</feature>
<dbReference type="Proteomes" id="UP000028837">
    <property type="component" value="Unassembled WGS sequence"/>
</dbReference>
<feature type="region of interest" description="Disordered" evidence="1">
    <location>
        <begin position="111"/>
        <end position="177"/>
    </location>
</feature>
<feature type="compositionally biased region" description="Acidic residues" evidence="1">
    <location>
        <begin position="1482"/>
        <end position="1495"/>
    </location>
</feature>
<feature type="region of interest" description="Disordered" evidence="1">
    <location>
        <begin position="689"/>
        <end position="728"/>
    </location>
</feature>
<reference evidence="2 3" key="1">
    <citation type="submission" date="2014-02" db="EMBL/GenBank/DDBJ databases">
        <authorList>
            <person name="Sibley D."/>
            <person name="Venepally P."/>
            <person name="Karamycheva S."/>
            <person name="Hadjithomas M."/>
            <person name="Khan A."/>
            <person name="Brunk B."/>
            <person name="Roos D."/>
            <person name="Caler E."/>
            <person name="Lorenzi H."/>
        </authorList>
    </citation>
    <scope>NUCLEOTIDE SEQUENCE [LARGE SCALE GENOMIC DNA]</scope>
    <source>
        <strain evidence="2 3">GAB2-2007-GAL-DOM2</strain>
    </source>
</reference>
<feature type="compositionally biased region" description="Basic and acidic residues" evidence="1">
    <location>
        <begin position="158"/>
        <end position="177"/>
    </location>
</feature>
<organism evidence="2 3">
    <name type="scientific">Toxoplasma gondii GAB2-2007-GAL-DOM2</name>
    <dbReference type="NCBI Taxonomy" id="1130820"/>
    <lineage>
        <taxon>Eukaryota</taxon>
        <taxon>Sar</taxon>
        <taxon>Alveolata</taxon>
        <taxon>Apicomplexa</taxon>
        <taxon>Conoidasida</taxon>
        <taxon>Coccidia</taxon>
        <taxon>Eucoccidiorida</taxon>
        <taxon>Eimeriorina</taxon>
        <taxon>Sarcocystidae</taxon>
        <taxon>Toxoplasma</taxon>
    </lineage>
</organism>
<dbReference type="VEuPathDB" id="ToxoDB:TGDOM2_228340"/>
<feature type="region of interest" description="Disordered" evidence="1">
    <location>
        <begin position="1"/>
        <end position="34"/>
    </location>
</feature>
<dbReference type="OrthoDB" id="333262at2759"/>
<feature type="compositionally biased region" description="Acidic residues" evidence="1">
    <location>
        <begin position="111"/>
        <end position="121"/>
    </location>
</feature>
<dbReference type="EMBL" id="AHZU02000392">
    <property type="protein sequence ID" value="KFG44948.1"/>
    <property type="molecule type" value="Genomic_DNA"/>
</dbReference>
<evidence type="ECO:0000313" key="2">
    <source>
        <dbReference type="EMBL" id="KFG44948.1"/>
    </source>
</evidence>
<proteinExistence type="predicted"/>
<feature type="compositionally biased region" description="Polar residues" evidence="1">
    <location>
        <begin position="691"/>
        <end position="703"/>
    </location>
</feature>
<feature type="region of interest" description="Disordered" evidence="1">
    <location>
        <begin position="581"/>
        <end position="612"/>
    </location>
</feature>
<feature type="compositionally biased region" description="Basic and acidic residues" evidence="1">
    <location>
        <begin position="1195"/>
        <end position="1204"/>
    </location>
</feature>
<dbReference type="PANTHER" id="PTHR24216">
    <property type="entry name" value="PAXILLIN-RELATED"/>
    <property type="match status" value="1"/>
</dbReference>
<feature type="region of interest" description="Disordered" evidence="1">
    <location>
        <begin position="373"/>
        <end position="451"/>
    </location>
</feature>
<feature type="compositionally biased region" description="Low complexity" evidence="1">
    <location>
        <begin position="1020"/>
        <end position="1060"/>
    </location>
</feature>
<feature type="compositionally biased region" description="Basic and acidic residues" evidence="1">
    <location>
        <begin position="1858"/>
        <end position="1883"/>
    </location>
</feature>